<feature type="compositionally biased region" description="Low complexity" evidence="3">
    <location>
        <begin position="344"/>
        <end position="355"/>
    </location>
</feature>
<dbReference type="SUPFAM" id="SSF50978">
    <property type="entry name" value="WD40 repeat-like"/>
    <property type="match status" value="1"/>
</dbReference>
<dbReference type="GO" id="GO:0005737">
    <property type="term" value="C:cytoplasm"/>
    <property type="evidence" value="ECO:0007669"/>
    <property type="project" value="TreeGrafter"/>
</dbReference>
<feature type="region of interest" description="Disordered" evidence="3">
    <location>
        <begin position="391"/>
        <end position="635"/>
    </location>
</feature>
<feature type="repeat" description="WD" evidence="1">
    <location>
        <begin position="172"/>
        <end position="196"/>
    </location>
</feature>
<dbReference type="GO" id="GO:0036064">
    <property type="term" value="C:ciliary basal body"/>
    <property type="evidence" value="ECO:0007669"/>
    <property type="project" value="TreeGrafter"/>
</dbReference>
<dbReference type="FunCoup" id="A0A6P8I1U2">
    <property type="interactions" value="1988"/>
</dbReference>
<dbReference type="InterPro" id="IPR015943">
    <property type="entry name" value="WD40/YVTN_repeat-like_dom_sf"/>
</dbReference>
<dbReference type="PANTHER" id="PTHR44414">
    <property type="entry name" value="PROTEIN NEDD1"/>
    <property type="match status" value="1"/>
</dbReference>
<feature type="coiled-coil region" evidence="2">
    <location>
        <begin position="687"/>
        <end position="727"/>
    </location>
</feature>
<dbReference type="InterPro" id="IPR001680">
    <property type="entry name" value="WD40_rpt"/>
</dbReference>
<dbReference type="InParanoid" id="A0A6P8I1U2"/>
<feature type="compositionally biased region" description="Polar residues" evidence="3">
    <location>
        <begin position="356"/>
        <end position="371"/>
    </location>
</feature>
<feature type="region of interest" description="Disordered" evidence="3">
    <location>
        <begin position="298"/>
        <end position="375"/>
    </location>
</feature>
<evidence type="ECO:0000256" key="3">
    <source>
        <dbReference type="SAM" id="MobiDB-lite"/>
    </source>
</evidence>
<evidence type="ECO:0000256" key="1">
    <source>
        <dbReference type="PROSITE-ProRule" id="PRU00221"/>
    </source>
</evidence>
<dbReference type="GO" id="GO:0000278">
    <property type="term" value="P:mitotic cell cycle"/>
    <property type="evidence" value="ECO:0007669"/>
    <property type="project" value="TreeGrafter"/>
</dbReference>
<dbReference type="GO" id="GO:0000922">
    <property type="term" value="C:spindle pole"/>
    <property type="evidence" value="ECO:0007669"/>
    <property type="project" value="TreeGrafter"/>
</dbReference>
<feature type="compositionally biased region" description="Polar residues" evidence="3">
    <location>
        <begin position="454"/>
        <end position="477"/>
    </location>
</feature>
<dbReference type="CDD" id="cd00200">
    <property type="entry name" value="WD40"/>
    <property type="match status" value="1"/>
</dbReference>
<feature type="compositionally biased region" description="Basic and acidic residues" evidence="3">
    <location>
        <begin position="558"/>
        <end position="574"/>
    </location>
</feature>
<feature type="compositionally biased region" description="Polar residues" evidence="3">
    <location>
        <begin position="528"/>
        <end position="556"/>
    </location>
</feature>
<dbReference type="InterPro" id="IPR052818">
    <property type="entry name" value="NEDD1_Spindle_Assembly"/>
</dbReference>
<feature type="compositionally biased region" description="Low complexity" evidence="3">
    <location>
        <begin position="584"/>
        <end position="600"/>
    </location>
</feature>
<dbReference type="GO" id="GO:0043015">
    <property type="term" value="F:gamma-tubulin binding"/>
    <property type="evidence" value="ECO:0007669"/>
    <property type="project" value="TreeGrafter"/>
</dbReference>
<feature type="compositionally biased region" description="Basic and acidic residues" evidence="3">
    <location>
        <begin position="478"/>
        <end position="502"/>
    </location>
</feature>
<dbReference type="Proteomes" id="UP000515163">
    <property type="component" value="Unplaced"/>
</dbReference>
<accession>A0A6P8I1U2</accession>
<dbReference type="AlphaFoldDB" id="A0A6P8I1U2"/>
<name>A0A6P8I1U2_ACTTE</name>
<dbReference type="InterPro" id="IPR036322">
    <property type="entry name" value="WD40_repeat_dom_sf"/>
</dbReference>
<dbReference type="GO" id="GO:0005813">
    <property type="term" value="C:centrosome"/>
    <property type="evidence" value="ECO:0007669"/>
    <property type="project" value="TreeGrafter"/>
</dbReference>
<dbReference type="PANTHER" id="PTHR44414:SF1">
    <property type="entry name" value="PROTEIN NEDD1"/>
    <property type="match status" value="1"/>
</dbReference>
<dbReference type="KEGG" id="aten:116298258"/>
<evidence type="ECO:0000313" key="5">
    <source>
        <dbReference type="RefSeq" id="XP_031562509.1"/>
    </source>
</evidence>
<dbReference type="GO" id="GO:0007020">
    <property type="term" value="P:microtubule nucleation"/>
    <property type="evidence" value="ECO:0007669"/>
    <property type="project" value="TreeGrafter"/>
</dbReference>
<proteinExistence type="predicted"/>
<feature type="compositionally biased region" description="Basic and acidic residues" evidence="3">
    <location>
        <begin position="514"/>
        <end position="527"/>
    </location>
</feature>
<dbReference type="PROSITE" id="PS50082">
    <property type="entry name" value="WD_REPEATS_2"/>
    <property type="match status" value="2"/>
</dbReference>
<reference evidence="5" key="1">
    <citation type="submission" date="2025-08" db="UniProtKB">
        <authorList>
            <consortium name="RefSeq"/>
        </authorList>
    </citation>
    <scope>IDENTIFICATION</scope>
    <source>
        <tissue evidence="5">Tentacle</tissue>
    </source>
</reference>
<evidence type="ECO:0000256" key="2">
    <source>
        <dbReference type="SAM" id="Coils"/>
    </source>
</evidence>
<feature type="repeat" description="WD" evidence="1">
    <location>
        <begin position="111"/>
        <end position="152"/>
    </location>
</feature>
<feature type="compositionally biased region" description="Polar residues" evidence="3">
    <location>
        <begin position="601"/>
        <end position="615"/>
    </location>
</feature>
<dbReference type="Gene3D" id="2.130.10.10">
    <property type="entry name" value="YVTN repeat-like/Quinoprotein amine dehydrogenase"/>
    <property type="match status" value="2"/>
</dbReference>
<feature type="compositionally biased region" description="Polar residues" evidence="3">
    <location>
        <begin position="304"/>
        <end position="331"/>
    </location>
</feature>
<dbReference type="GO" id="GO:0005814">
    <property type="term" value="C:centriole"/>
    <property type="evidence" value="ECO:0007669"/>
    <property type="project" value="TreeGrafter"/>
</dbReference>
<organism evidence="4 5">
    <name type="scientific">Actinia tenebrosa</name>
    <name type="common">Australian red waratah sea anemone</name>
    <dbReference type="NCBI Taxonomy" id="6105"/>
    <lineage>
        <taxon>Eukaryota</taxon>
        <taxon>Metazoa</taxon>
        <taxon>Cnidaria</taxon>
        <taxon>Anthozoa</taxon>
        <taxon>Hexacorallia</taxon>
        <taxon>Actiniaria</taxon>
        <taxon>Actiniidae</taxon>
        <taxon>Actinia</taxon>
    </lineage>
</organism>
<gene>
    <name evidence="5" type="primary">LOC116298258</name>
</gene>
<dbReference type="SMART" id="SM00320">
    <property type="entry name" value="WD40"/>
    <property type="match status" value="6"/>
</dbReference>
<dbReference type="GeneID" id="116298258"/>
<keyword evidence="1" id="KW-0853">WD repeat</keyword>
<dbReference type="OrthoDB" id="1602884at2759"/>
<protein>
    <submittedName>
        <fullName evidence="5">Protein NEDD1-like</fullName>
    </submittedName>
</protein>
<sequence length="728" mass="80005">MDEKARLASAGSEIKLWEMPGLVMTNSMSLHSQPVSSLCWGNNNQTLVSVGGDKVVVTYLKNGAISSTEMAVGDGYSCAAFNSTSRYLLLGGKTKTLSVWDLKSKSVKKTYKEHKDAVSCLTFNHNDTTIASGALDGNILLHNVVTGQASSPLRQPNTQAIRGLQYSYFKKSLLASVSDDGALNMWDTNARKMVTSFTNDHKAPATGLCFSPVNEMLLVSTGLDKKIVFYDVQGKKSVKVMTAEAPLTSVDFLHDGVTLAVGTTRGKICVYDLRSGSTPVAVQPAHMSSVQCLKFESSSTSSSKNAPGSINKVTKSVTSVNIRPRTTSRNLPEQPHPSTPKNYPASPATTNSTTPQFNDPTPKLSVQQQNGIKEDEDIFSPLREAKVPMVINNRRDEERPIPPPYGFDQEGLVKDNKHFDGSGIFSPLASTNNQSDTRQHPVGGPAYYHPDQGTPRTTAEPTSYGSRSQNALYSNTRNTEEQKPLQPDYDRKKKYEDLREIRAQISPDATDSVSRPESDYYDTRTRIPSDSSASGARNPFETSPTLSRHSSNSSDIYSRPEADFVRARQDRRSAGSESSYQGDANHSAAAANGSARLSRSPGGSSYQPRRTSSDSIGDRKDGLDGPGIVKKSNEMPYTNGDVAGAVANNAGLQPFQIEFIKNMIDDSMDEFRVAIHRDVVNLQVEMLRQFQIQQNELREMMEKYSINEALVQEIDRLREENRRLKTKY</sequence>
<feature type="compositionally biased region" description="Basic and acidic residues" evidence="3">
    <location>
        <begin position="411"/>
        <end position="420"/>
    </location>
</feature>
<dbReference type="RefSeq" id="XP_031562509.1">
    <property type="nucleotide sequence ID" value="XM_031706649.1"/>
</dbReference>
<evidence type="ECO:0000313" key="4">
    <source>
        <dbReference type="Proteomes" id="UP000515163"/>
    </source>
</evidence>
<keyword evidence="4" id="KW-1185">Reference proteome</keyword>
<keyword evidence="2" id="KW-0175">Coiled coil</keyword>
<dbReference type="Pfam" id="PF00400">
    <property type="entry name" value="WD40"/>
    <property type="match status" value="3"/>
</dbReference>